<dbReference type="Pfam" id="PF00581">
    <property type="entry name" value="Rhodanese"/>
    <property type="match status" value="1"/>
</dbReference>
<evidence type="ECO:0000259" key="2">
    <source>
        <dbReference type="PROSITE" id="PS50206"/>
    </source>
</evidence>
<dbReference type="SUPFAM" id="SSF52821">
    <property type="entry name" value="Rhodanese/Cell cycle control phosphatase"/>
    <property type="match status" value="1"/>
</dbReference>
<dbReference type="EMBL" id="MN738840">
    <property type="protein sequence ID" value="QHT39302.1"/>
    <property type="molecule type" value="Genomic_DNA"/>
</dbReference>
<dbReference type="CDD" id="cd00158">
    <property type="entry name" value="RHOD"/>
    <property type="match status" value="1"/>
</dbReference>
<feature type="compositionally biased region" description="Acidic residues" evidence="1">
    <location>
        <begin position="294"/>
        <end position="306"/>
    </location>
</feature>
<feature type="region of interest" description="Disordered" evidence="1">
    <location>
        <begin position="407"/>
        <end position="428"/>
    </location>
</feature>
<feature type="domain" description="Rhodanese" evidence="2">
    <location>
        <begin position="188"/>
        <end position="285"/>
    </location>
</feature>
<dbReference type="InterPro" id="IPR036873">
    <property type="entry name" value="Rhodanese-like_dom_sf"/>
</dbReference>
<name>A0A6C0FDR9_9ZZZZ</name>
<feature type="compositionally biased region" description="Acidic residues" evidence="1">
    <location>
        <begin position="317"/>
        <end position="342"/>
    </location>
</feature>
<feature type="compositionally biased region" description="Basic and acidic residues" evidence="1">
    <location>
        <begin position="407"/>
        <end position="419"/>
    </location>
</feature>
<protein>
    <recommendedName>
        <fullName evidence="2">Rhodanese domain-containing protein</fullName>
    </recommendedName>
</protein>
<evidence type="ECO:0000256" key="1">
    <source>
        <dbReference type="SAM" id="MobiDB-lite"/>
    </source>
</evidence>
<dbReference type="AlphaFoldDB" id="A0A6C0FDR9"/>
<dbReference type="PROSITE" id="PS50206">
    <property type="entry name" value="RHODANESE_3"/>
    <property type="match status" value="1"/>
</dbReference>
<organism evidence="3">
    <name type="scientific">viral metagenome</name>
    <dbReference type="NCBI Taxonomy" id="1070528"/>
    <lineage>
        <taxon>unclassified sequences</taxon>
        <taxon>metagenomes</taxon>
        <taxon>organismal metagenomes</taxon>
    </lineage>
</organism>
<sequence length="570" mass="65679">MSKDSTIEKCNFCFLAEELDSEKIEYWSKKRDNYSPYPKMVSCDENYSLKNEELKELEPELGENPLNLQLTLGEEHSNKHIYYWATNESTNIHEILPPGSAYGEYENHGLKKCDDEGDVTLVFNTPQPYKEGKKTHPRHVHYILEDDNKVWRPLKTIRVICTISIDNLDERIKMKDTMVINALPTEYFAKERIPNSVNLPVKELDKLTTKSVERRVLKFLKSSLKKYPKLEELVNDKKIELYDIPIITYCAHSKCDASEKLIHALYSCGINNVLEWKEGMEGWNKKRSFFGDDSAEDASDIEEDQGPAEPEPQVVSESEEDDEDESDDEGGDGGDDEGDDLFEDEDDILEETESSDEDDFIEIIHDGVEYFYSGDTLYDSYMEPIGKVKVVDDKIIDMDEKVQAYHDEMKEKSEKETIKPKPKPKKDKVEYKSDEFTEELLSEHVGGKGGLKSIVQKIAEREKGSYNFGELKNMKKSELVKIALVCQGKKKYKNTKTDYEYKTESEIEKMNANELRELLNQMIEREPGTFKYTESSWSKPKLIDFILTCHGSSKPRDLGVKVFVGGGWTL</sequence>
<proteinExistence type="predicted"/>
<dbReference type="Gene3D" id="3.40.250.10">
    <property type="entry name" value="Rhodanese-like domain"/>
    <property type="match status" value="1"/>
</dbReference>
<dbReference type="InterPro" id="IPR001763">
    <property type="entry name" value="Rhodanese-like_dom"/>
</dbReference>
<accession>A0A6C0FDR9</accession>
<reference evidence="3" key="1">
    <citation type="journal article" date="2020" name="Nature">
        <title>Giant virus diversity and host interactions through global metagenomics.</title>
        <authorList>
            <person name="Schulz F."/>
            <person name="Roux S."/>
            <person name="Paez-Espino D."/>
            <person name="Jungbluth S."/>
            <person name="Walsh D.A."/>
            <person name="Denef V.J."/>
            <person name="McMahon K.D."/>
            <person name="Konstantinidis K.T."/>
            <person name="Eloe-Fadrosh E.A."/>
            <person name="Kyrpides N.C."/>
            <person name="Woyke T."/>
        </authorList>
    </citation>
    <scope>NUCLEOTIDE SEQUENCE</scope>
    <source>
        <strain evidence="3">GVMAG-S-ERX556126-94</strain>
    </source>
</reference>
<evidence type="ECO:0000313" key="3">
    <source>
        <dbReference type="EMBL" id="QHT39302.1"/>
    </source>
</evidence>
<feature type="region of interest" description="Disordered" evidence="1">
    <location>
        <begin position="294"/>
        <end position="342"/>
    </location>
</feature>